<gene>
    <name evidence="2" type="ORF">O181_047364</name>
</gene>
<protein>
    <submittedName>
        <fullName evidence="2">Uncharacterized protein</fullName>
    </submittedName>
</protein>
<comment type="caution">
    <text evidence="2">The sequence shown here is derived from an EMBL/GenBank/DDBJ whole genome shotgun (WGS) entry which is preliminary data.</text>
</comment>
<dbReference type="AlphaFoldDB" id="A0A9Q3DQP0"/>
<dbReference type="Proteomes" id="UP000765509">
    <property type="component" value="Unassembled WGS sequence"/>
</dbReference>
<organism evidence="2 3">
    <name type="scientific">Austropuccinia psidii MF-1</name>
    <dbReference type="NCBI Taxonomy" id="1389203"/>
    <lineage>
        <taxon>Eukaryota</taxon>
        <taxon>Fungi</taxon>
        <taxon>Dikarya</taxon>
        <taxon>Basidiomycota</taxon>
        <taxon>Pucciniomycotina</taxon>
        <taxon>Pucciniomycetes</taxon>
        <taxon>Pucciniales</taxon>
        <taxon>Sphaerophragmiaceae</taxon>
        <taxon>Austropuccinia</taxon>
    </lineage>
</organism>
<keyword evidence="3" id="KW-1185">Reference proteome</keyword>
<name>A0A9Q3DQP0_9BASI</name>
<feature type="compositionally biased region" description="Polar residues" evidence="1">
    <location>
        <begin position="12"/>
        <end position="21"/>
    </location>
</feature>
<dbReference type="EMBL" id="AVOT02019835">
    <property type="protein sequence ID" value="MBW0507649.1"/>
    <property type="molecule type" value="Genomic_DNA"/>
</dbReference>
<feature type="compositionally biased region" description="Polar residues" evidence="1">
    <location>
        <begin position="48"/>
        <end position="65"/>
    </location>
</feature>
<accession>A0A9Q3DQP0</accession>
<feature type="region of interest" description="Disordered" evidence="1">
    <location>
        <begin position="42"/>
        <end position="66"/>
    </location>
</feature>
<proteinExistence type="predicted"/>
<evidence type="ECO:0000256" key="1">
    <source>
        <dbReference type="SAM" id="MobiDB-lite"/>
    </source>
</evidence>
<evidence type="ECO:0000313" key="3">
    <source>
        <dbReference type="Proteomes" id="UP000765509"/>
    </source>
</evidence>
<evidence type="ECO:0000313" key="2">
    <source>
        <dbReference type="EMBL" id="MBW0507649.1"/>
    </source>
</evidence>
<feature type="region of interest" description="Disordered" evidence="1">
    <location>
        <begin position="1"/>
        <end position="21"/>
    </location>
</feature>
<sequence length="144" mass="16648">MNHRILNPPPHYQNSNQESSVHSLRPWESSWTQVSEIRPWFNDKSPAFGTTPTHQTEPRNSNYQVPCSPMRPMTMHHNLSNKEVMHNDHKIPATSVALSPLFENRHHWTTSTVTISPKVEKMCNETICSTGLTQYLEYMHITPS</sequence>
<reference evidence="2" key="1">
    <citation type="submission" date="2021-03" db="EMBL/GenBank/DDBJ databases">
        <title>Draft genome sequence of rust myrtle Austropuccinia psidii MF-1, a brazilian biotype.</title>
        <authorList>
            <person name="Quecine M.C."/>
            <person name="Pachon D.M.R."/>
            <person name="Bonatelli M.L."/>
            <person name="Correr F.H."/>
            <person name="Franceschini L.M."/>
            <person name="Leite T.F."/>
            <person name="Margarido G.R.A."/>
            <person name="Almeida C.A."/>
            <person name="Ferrarezi J.A."/>
            <person name="Labate C.A."/>
        </authorList>
    </citation>
    <scope>NUCLEOTIDE SEQUENCE</scope>
    <source>
        <strain evidence="2">MF-1</strain>
    </source>
</reference>